<accession>V8NX74</accession>
<reference evidence="2 3" key="1">
    <citation type="journal article" date="2013" name="Proc. Natl. Acad. Sci. U.S.A.">
        <title>The king cobra genome reveals dynamic gene evolution and adaptation in the snake venom system.</title>
        <authorList>
            <person name="Vonk F.J."/>
            <person name="Casewell N.R."/>
            <person name="Henkel C.V."/>
            <person name="Heimberg A.M."/>
            <person name="Jansen H.J."/>
            <person name="McCleary R.J."/>
            <person name="Kerkkamp H.M."/>
            <person name="Vos R.A."/>
            <person name="Guerreiro I."/>
            <person name="Calvete J.J."/>
            <person name="Wuster W."/>
            <person name="Woods A.E."/>
            <person name="Logan J.M."/>
            <person name="Harrison R.A."/>
            <person name="Castoe T.A."/>
            <person name="de Koning A.P."/>
            <person name="Pollock D.D."/>
            <person name="Yandell M."/>
            <person name="Calderon D."/>
            <person name="Renjifo C."/>
            <person name="Currier R.B."/>
            <person name="Salgado D."/>
            <person name="Pla D."/>
            <person name="Sanz L."/>
            <person name="Hyder A.S."/>
            <person name="Ribeiro J.M."/>
            <person name="Arntzen J.W."/>
            <person name="van den Thillart G.E."/>
            <person name="Boetzer M."/>
            <person name="Pirovano W."/>
            <person name="Dirks R.P."/>
            <person name="Spaink H.P."/>
            <person name="Duboule D."/>
            <person name="McGlinn E."/>
            <person name="Kini R.M."/>
            <person name="Richardson M.K."/>
        </authorList>
    </citation>
    <scope>NUCLEOTIDE SEQUENCE</scope>
    <source>
        <tissue evidence="2">Blood</tissue>
    </source>
</reference>
<feature type="non-terminal residue" evidence="2">
    <location>
        <position position="147"/>
    </location>
</feature>
<organism evidence="2 3">
    <name type="scientific">Ophiophagus hannah</name>
    <name type="common">King cobra</name>
    <name type="synonym">Naja hannah</name>
    <dbReference type="NCBI Taxonomy" id="8665"/>
    <lineage>
        <taxon>Eukaryota</taxon>
        <taxon>Metazoa</taxon>
        <taxon>Chordata</taxon>
        <taxon>Craniata</taxon>
        <taxon>Vertebrata</taxon>
        <taxon>Euteleostomi</taxon>
        <taxon>Lepidosauria</taxon>
        <taxon>Squamata</taxon>
        <taxon>Bifurcata</taxon>
        <taxon>Unidentata</taxon>
        <taxon>Episquamata</taxon>
        <taxon>Toxicofera</taxon>
        <taxon>Serpentes</taxon>
        <taxon>Colubroidea</taxon>
        <taxon>Elapidae</taxon>
        <taxon>Elapinae</taxon>
        <taxon>Ophiophagus</taxon>
    </lineage>
</organism>
<comment type="caution">
    <text evidence="2">The sequence shown here is derived from an EMBL/GenBank/DDBJ whole genome shotgun (WGS) entry which is preliminary data.</text>
</comment>
<keyword evidence="3" id="KW-1185">Reference proteome</keyword>
<feature type="region of interest" description="Disordered" evidence="1">
    <location>
        <begin position="1"/>
        <end position="34"/>
    </location>
</feature>
<proteinExistence type="predicted"/>
<name>V8NX74_OPHHA</name>
<sequence>MLLKGQKTKKMKELSEKLSQASAPKNHGNKNISLPGIVQNADQKTWIEPLTLWMEEHLMKCQQGGELDRDVYWLVLFNCHINSLVTHSSNSTFHIHLSLYANGAVILSLTPTGLKRALRSLAQYSIEEEPIINYSKTKNCTLSKCPK</sequence>
<evidence type="ECO:0000313" key="2">
    <source>
        <dbReference type="EMBL" id="ETE66167.1"/>
    </source>
</evidence>
<protein>
    <submittedName>
        <fullName evidence="2">Uncharacterized protein</fullName>
    </submittedName>
</protein>
<gene>
    <name evidence="2" type="ORF">L345_08056</name>
</gene>
<feature type="compositionally biased region" description="Basic residues" evidence="1">
    <location>
        <begin position="1"/>
        <end position="10"/>
    </location>
</feature>
<evidence type="ECO:0000256" key="1">
    <source>
        <dbReference type="SAM" id="MobiDB-lite"/>
    </source>
</evidence>
<evidence type="ECO:0000313" key="3">
    <source>
        <dbReference type="Proteomes" id="UP000018936"/>
    </source>
</evidence>
<dbReference type="AlphaFoldDB" id="V8NX74"/>
<dbReference type="EMBL" id="AZIM01001641">
    <property type="protein sequence ID" value="ETE66167.1"/>
    <property type="molecule type" value="Genomic_DNA"/>
</dbReference>
<dbReference type="Proteomes" id="UP000018936">
    <property type="component" value="Unassembled WGS sequence"/>
</dbReference>